<evidence type="ECO:0000256" key="1">
    <source>
        <dbReference type="SAM" id="Phobius"/>
    </source>
</evidence>
<protein>
    <submittedName>
        <fullName evidence="2">Prepilin-type N-terminal cleavage/methylation domain-containing protein</fullName>
    </submittedName>
</protein>
<dbReference type="PROSITE" id="PS00409">
    <property type="entry name" value="PROKAR_NTER_METHYL"/>
    <property type="match status" value="1"/>
</dbReference>
<keyword evidence="1" id="KW-1133">Transmembrane helix</keyword>
<sequence length="229" mass="24945">MRTASPSARPSGGFTLVEILITMTILGLVSAGALRFTMHALNIFHYDAGRIKVNRDIRSFTQQMTTNAVYSSYFRIFPSFSQRSVTSGGVTTDAAVSDGQSGDFLLLVFADTDITSGKTLISRIIGYYRDPENPSVATSTGPVRKFDRTLSPAVDAAVTPLYQILNTNVPVATAHTNPVVLQLAQGLSNGSLFYDFYDRSIMVRGQVIEQGNVLRRAVNTYNFTVSPRG</sequence>
<dbReference type="Pfam" id="PF07963">
    <property type="entry name" value="N_methyl"/>
    <property type="match status" value="1"/>
</dbReference>
<evidence type="ECO:0000313" key="2">
    <source>
        <dbReference type="EMBL" id="QYM79556.1"/>
    </source>
</evidence>
<dbReference type="NCBIfam" id="TIGR02532">
    <property type="entry name" value="IV_pilin_GFxxxE"/>
    <property type="match status" value="1"/>
</dbReference>
<accession>A0A8F9XLT7</accession>
<dbReference type="EMBL" id="CP080507">
    <property type="protein sequence ID" value="QYM79556.1"/>
    <property type="molecule type" value="Genomic_DNA"/>
</dbReference>
<feature type="transmembrane region" description="Helical" evidence="1">
    <location>
        <begin position="12"/>
        <end position="34"/>
    </location>
</feature>
<proteinExistence type="predicted"/>
<name>A0A8F9XLT7_9BACT</name>
<keyword evidence="1" id="KW-0472">Membrane</keyword>
<reference evidence="2" key="1">
    <citation type="submission" date="2021-08" db="EMBL/GenBank/DDBJ databases">
        <title>Genome of a novel bacterium of the phylum Verrucomicrobia, Oleiharenicola sp. KSB-15.</title>
        <authorList>
            <person name="Chung J.-H."/>
            <person name="Ahn J.-H."/>
            <person name="Yoon Y."/>
            <person name="Kim D.-Y."/>
            <person name="An S.-H."/>
            <person name="Park I."/>
            <person name="Yeon J."/>
        </authorList>
    </citation>
    <scope>NUCLEOTIDE SEQUENCE</scope>
    <source>
        <strain evidence="2">KSB-15</strain>
    </source>
</reference>
<keyword evidence="3" id="KW-1185">Reference proteome</keyword>
<evidence type="ECO:0000313" key="3">
    <source>
        <dbReference type="Proteomes" id="UP000825051"/>
    </source>
</evidence>
<dbReference type="InterPro" id="IPR012902">
    <property type="entry name" value="N_methyl_site"/>
</dbReference>
<organism evidence="2 3">
    <name type="scientific">Horticoccus luteus</name>
    <dbReference type="NCBI Taxonomy" id="2862869"/>
    <lineage>
        <taxon>Bacteria</taxon>
        <taxon>Pseudomonadati</taxon>
        <taxon>Verrucomicrobiota</taxon>
        <taxon>Opitutia</taxon>
        <taxon>Opitutales</taxon>
        <taxon>Opitutaceae</taxon>
        <taxon>Horticoccus</taxon>
    </lineage>
</organism>
<keyword evidence="1" id="KW-0812">Transmembrane</keyword>
<dbReference type="KEGG" id="ole:K0B96_02765"/>
<dbReference type="RefSeq" id="WP_220163595.1">
    <property type="nucleotide sequence ID" value="NZ_CP080507.1"/>
</dbReference>
<gene>
    <name evidence="2" type="ORF">K0B96_02765</name>
</gene>
<dbReference type="AlphaFoldDB" id="A0A8F9XLT7"/>
<dbReference type="Proteomes" id="UP000825051">
    <property type="component" value="Chromosome"/>
</dbReference>